<dbReference type="PROSITE" id="PS51656">
    <property type="entry name" value="4FE4S"/>
    <property type="match status" value="1"/>
</dbReference>
<feature type="binding site" evidence="10">
    <location>
        <position position="178"/>
    </location>
    <ligand>
        <name>[4Fe-4S] cluster</name>
        <dbReference type="ChEBI" id="CHEBI:49883"/>
        <label>2</label>
    </ligand>
</feature>
<dbReference type="OrthoDB" id="9789936at2"/>
<keyword evidence="5 10" id="KW-1278">Translocase</keyword>
<evidence type="ECO:0000256" key="3">
    <source>
        <dbReference type="ARBA" id="ARBA00022723"/>
    </source>
</evidence>
<feature type="binding site" evidence="10">
    <location>
        <position position="54"/>
    </location>
    <ligand>
        <name>[4Fe-4S] cluster</name>
        <dbReference type="ChEBI" id="CHEBI:49883"/>
        <label>1</label>
    </ligand>
</feature>
<evidence type="ECO:0000313" key="14">
    <source>
        <dbReference type="EMBL" id="RHJ83704.1"/>
    </source>
</evidence>
<dbReference type="HAMAP" id="MF_00463">
    <property type="entry name" value="RsxB_RnfB"/>
    <property type="match status" value="1"/>
</dbReference>
<dbReference type="Gene3D" id="1.10.15.40">
    <property type="entry name" value="Electron transport complex subunit B, putative Fe-S cluster"/>
    <property type="match status" value="1"/>
</dbReference>
<keyword evidence="2 10" id="KW-0004">4Fe-4S</keyword>
<dbReference type="GO" id="GO:0005886">
    <property type="term" value="C:plasma membrane"/>
    <property type="evidence" value="ECO:0007669"/>
    <property type="project" value="UniProtKB-SubCell"/>
</dbReference>
<keyword evidence="9 10" id="KW-0472">Membrane</keyword>
<dbReference type="InterPro" id="IPR017900">
    <property type="entry name" value="4Fe4S_Fe_S_CS"/>
</dbReference>
<evidence type="ECO:0000256" key="4">
    <source>
        <dbReference type="ARBA" id="ARBA00022737"/>
    </source>
</evidence>
<keyword evidence="7 10" id="KW-0408">Iron</keyword>
<feature type="binding site" evidence="10">
    <location>
        <position position="135"/>
    </location>
    <ligand>
        <name>[4Fe-4S] cluster</name>
        <dbReference type="ChEBI" id="CHEBI:49883"/>
        <label>2</label>
    </ligand>
</feature>
<feature type="domain" description="4Fe-4S ferredoxin-type" evidence="12">
    <location>
        <begin position="233"/>
        <end position="263"/>
    </location>
</feature>
<keyword evidence="4 10" id="KW-0677">Repeat</keyword>
<keyword evidence="8 10" id="KW-0411">Iron-sulfur</keyword>
<protein>
    <recommendedName>
        <fullName evidence="10">Ion-translocating oxidoreductase complex subunit B</fullName>
        <ecNumber evidence="10">7.-.-.-</ecNumber>
    </recommendedName>
    <alternativeName>
        <fullName evidence="10">Rnf electron transport complex subunit B</fullName>
    </alternativeName>
</protein>
<dbReference type="GO" id="GO:0046872">
    <property type="term" value="F:metal ion binding"/>
    <property type="evidence" value="ECO:0007669"/>
    <property type="project" value="UniProtKB-KW"/>
</dbReference>
<feature type="region of interest" description="Hydrophobic" evidence="10">
    <location>
        <begin position="1"/>
        <end position="23"/>
    </location>
</feature>
<comment type="caution">
    <text evidence="14">The sequence shown here is derived from an EMBL/GenBank/DDBJ whole genome shotgun (WGS) entry which is preliminary data.</text>
</comment>
<evidence type="ECO:0000259" key="12">
    <source>
        <dbReference type="PROSITE" id="PS51379"/>
    </source>
</evidence>
<dbReference type="STRING" id="1776384.GCA_900086585_01182"/>
<evidence type="ECO:0000256" key="11">
    <source>
        <dbReference type="SAM" id="Phobius"/>
    </source>
</evidence>
<comment type="subcellular location">
    <subcellularLocation>
        <location evidence="10">Cell membrane</location>
    </subcellularLocation>
</comment>
<feature type="domain" description="4Fe-4S ferredoxin-type" evidence="12">
    <location>
        <begin position="159"/>
        <end position="188"/>
    </location>
</feature>
<dbReference type="EC" id="7.-.-.-" evidence="10"/>
<keyword evidence="10" id="KW-1003">Cell membrane</keyword>
<keyword evidence="1 10" id="KW-0813">Transport</keyword>
<evidence type="ECO:0000256" key="8">
    <source>
        <dbReference type="ARBA" id="ARBA00023014"/>
    </source>
</evidence>
<evidence type="ECO:0000256" key="1">
    <source>
        <dbReference type="ARBA" id="ARBA00022448"/>
    </source>
</evidence>
<dbReference type="SUPFAM" id="SSF54862">
    <property type="entry name" value="4Fe-4S ferredoxins"/>
    <property type="match status" value="2"/>
</dbReference>
<comment type="caution">
    <text evidence="10">Lacks conserved residue(s) required for the propagation of feature annotation.</text>
</comment>
<feature type="binding site" evidence="10">
    <location>
        <position position="72"/>
    </location>
    <ligand>
        <name>[4Fe-4S] cluster</name>
        <dbReference type="ChEBI" id="CHEBI:49883"/>
        <label>1</label>
    </ligand>
</feature>
<evidence type="ECO:0000256" key="6">
    <source>
        <dbReference type="ARBA" id="ARBA00022982"/>
    </source>
</evidence>
<proteinExistence type="inferred from homology"/>
<dbReference type="GO" id="GO:0009055">
    <property type="term" value="F:electron transfer activity"/>
    <property type="evidence" value="ECO:0007669"/>
    <property type="project" value="InterPro"/>
</dbReference>
<dbReference type="Proteomes" id="UP000284841">
    <property type="component" value="Unassembled WGS sequence"/>
</dbReference>
<accession>A0A415DUC2</accession>
<evidence type="ECO:0000256" key="5">
    <source>
        <dbReference type="ARBA" id="ARBA00022967"/>
    </source>
</evidence>
<dbReference type="PANTHER" id="PTHR43560">
    <property type="entry name" value="ION-TRANSLOCATING OXIDOREDUCTASE COMPLEX SUBUNIT B"/>
    <property type="match status" value="1"/>
</dbReference>
<evidence type="ECO:0000256" key="10">
    <source>
        <dbReference type="HAMAP-Rule" id="MF_00463"/>
    </source>
</evidence>
<dbReference type="InterPro" id="IPR017896">
    <property type="entry name" value="4Fe4S_Fe-S-bd"/>
</dbReference>
<evidence type="ECO:0000256" key="2">
    <source>
        <dbReference type="ARBA" id="ARBA00022485"/>
    </source>
</evidence>
<dbReference type="InterPro" id="IPR007202">
    <property type="entry name" value="4Fe-4S_dom"/>
</dbReference>
<name>A0A415DUC2_9FIRM</name>
<evidence type="ECO:0000256" key="7">
    <source>
        <dbReference type="ARBA" id="ARBA00023004"/>
    </source>
</evidence>
<dbReference type="Pfam" id="PF04060">
    <property type="entry name" value="FeS"/>
    <property type="match status" value="1"/>
</dbReference>
<dbReference type="Gene3D" id="3.30.70.20">
    <property type="match status" value="2"/>
</dbReference>
<dbReference type="GO" id="GO:0051539">
    <property type="term" value="F:4 iron, 4 sulfur cluster binding"/>
    <property type="evidence" value="ECO:0007669"/>
    <property type="project" value="UniProtKB-UniRule"/>
</dbReference>
<feature type="binding site" evidence="10">
    <location>
        <position position="174"/>
    </location>
    <ligand>
        <name>[4Fe-4S] cluster</name>
        <dbReference type="ChEBI" id="CHEBI:49883"/>
        <label>3</label>
    </ligand>
</feature>
<evidence type="ECO:0000259" key="13">
    <source>
        <dbReference type="PROSITE" id="PS51656"/>
    </source>
</evidence>
<keyword evidence="11" id="KW-0812">Transmembrane</keyword>
<evidence type="ECO:0000256" key="9">
    <source>
        <dbReference type="ARBA" id="ARBA00023136"/>
    </source>
</evidence>
<feature type="binding site" evidence="10">
    <location>
        <position position="49"/>
    </location>
    <ligand>
        <name>[4Fe-4S] cluster</name>
        <dbReference type="ChEBI" id="CHEBI:49883"/>
        <label>1</label>
    </ligand>
</feature>
<dbReference type="PROSITE" id="PS00198">
    <property type="entry name" value="4FE4S_FER_1"/>
    <property type="match status" value="2"/>
</dbReference>
<evidence type="ECO:0000313" key="15">
    <source>
        <dbReference type="Proteomes" id="UP000284841"/>
    </source>
</evidence>
<keyword evidence="15" id="KW-1185">Reference proteome</keyword>
<comment type="cofactor">
    <cofactor evidence="10">
        <name>[4Fe-4S] cluster</name>
        <dbReference type="ChEBI" id="CHEBI:49883"/>
    </cofactor>
    <text evidence="10">Binds 3 [4Fe-4S] clusters.</text>
</comment>
<feature type="domain" description="4Fe-4S" evidence="13">
    <location>
        <begin position="29"/>
        <end position="89"/>
    </location>
</feature>
<feature type="binding site" evidence="10">
    <location>
        <position position="139"/>
    </location>
    <ligand>
        <name>[4Fe-4S] cluster</name>
        <dbReference type="ChEBI" id="CHEBI:49883"/>
        <label>2</label>
    </ligand>
</feature>
<feature type="binding site" evidence="10">
    <location>
        <position position="168"/>
    </location>
    <ligand>
        <name>[4Fe-4S] cluster</name>
        <dbReference type="ChEBI" id="CHEBI:49883"/>
        <label>3</label>
    </ligand>
</feature>
<feature type="binding site" evidence="10">
    <location>
        <position position="149"/>
    </location>
    <ligand>
        <name>[4Fe-4S] cluster</name>
        <dbReference type="ChEBI" id="CHEBI:49883"/>
        <label>3</label>
    </ligand>
</feature>
<feature type="binding site" evidence="10">
    <location>
        <position position="171"/>
    </location>
    <ligand>
        <name>[4Fe-4S] cluster</name>
        <dbReference type="ChEBI" id="CHEBI:49883"/>
        <label>3</label>
    </ligand>
</feature>
<reference evidence="14 15" key="1">
    <citation type="submission" date="2018-08" db="EMBL/GenBank/DDBJ databases">
        <title>A genome reference for cultivated species of the human gut microbiota.</title>
        <authorList>
            <person name="Zou Y."/>
            <person name="Xue W."/>
            <person name="Luo G."/>
        </authorList>
    </citation>
    <scope>NUCLEOTIDE SEQUENCE [LARGE SCALE GENOMIC DNA]</scope>
    <source>
        <strain evidence="14 15">AM07-24</strain>
    </source>
</reference>
<keyword evidence="6 10" id="KW-0249">Electron transport</keyword>
<dbReference type="InterPro" id="IPR050395">
    <property type="entry name" value="4Fe4S_Ferredoxin_RnfB"/>
</dbReference>
<dbReference type="InterPro" id="IPR010207">
    <property type="entry name" value="Elect_transpt_cplx_RnfB/RsxB"/>
</dbReference>
<dbReference type="EMBL" id="QRMS01000008">
    <property type="protein sequence ID" value="RHJ83704.1"/>
    <property type="molecule type" value="Genomic_DNA"/>
</dbReference>
<feature type="domain" description="4Fe-4S ferredoxin-type" evidence="12">
    <location>
        <begin position="202"/>
        <end position="232"/>
    </location>
</feature>
<dbReference type="PANTHER" id="PTHR43560:SF1">
    <property type="entry name" value="ION-TRANSLOCATING OXIDOREDUCTASE COMPLEX SUBUNIT B"/>
    <property type="match status" value="1"/>
</dbReference>
<sequence>MLTPILIVVAMGFVAAAILTIASKVFFVPVDETFALLRAELPGANCGACGYAGCDDYANALTEDHSLSCSKCPVGGAEVADKLAAVLGVESGSADKQVAMVMCNGTKEAAKTIMEYDGIKTCAAAKQFFGGLSACPYGCIGLGDCEAACDFDAIHICDGVAVVNRDNCVGCGVCAKTCPNAVIKIQSAKNLVVVQCKSEAKGAVTRKACSNGCIGCKKCEKACKFDAITVENNVARIDPEKCKNCGLCAKECPTGAINNMRVKKAPAKPAAPKAEAAKEA</sequence>
<dbReference type="GeneID" id="83003566"/>
<dbReference type="Pfam" id="PF12838">
    <property type="entry name" value="Fer4_7"/>
    <property type="match status" value="1"/>
</dbReference>
<feature type="binding site" evidence="10">
    <location>
        <position position="145"/>
    </location>
    <ligand>
        <name>[4Fe-4S] cluster</name>
        <dbReference type="ChEBI" id="CHEBI:49883"/>
        <label>2</label>
    </ligand>
</feature>
<comment type="function">
    <text evidence="10">Part of a membrane-bound complex that couples electron transfer with translocation of ions across the membrane.</text>
</comment>
<comment type="subunit">
    <text evidence="10">The complex is composed of six subunits: RnfA, RnfB, RnfC, RnfD, RnfE and RnfG.</text>
</comment>
<dbReference type="Pfam" id="PF00037">
    <property type="entry name" value="Fer4"/>
    <property type="match status" value="1"/>
</dbReference>
<comment type="similarity">
    <text evidence="10">Belongs to the 4Fe4S bacterial-type ferredoxin family. RnfB subfamily.</text>
</comment>
<dbReference type="AlphaFoldDB" id="A0A415DUC2"/>
<keyword evidence="11" id="KW-1133">Transmembrane helix</keyword>
<dbReference type="RefSeq" id="WP_067535078.1">
    <property type="nucleotide sequence ID" value="NZ_AP025567.1"/>
</dbReference>
<gene>
    <name evidence="10" type="primary">rnfB</name>
    <name evidence="14" type="ORF">DW099_18450</name>
</gene>
<feature type="binding site" evidence="10">
    <location>
        <position position="46"/>
    </location>
    <ligand>
        <name>[4Fe-4S] cluster</name>
        <dbReference type="ChEBI" id="CHEBI:49883"/>
        <label>1</label>
    </ligand>
</feature>
<dbReference type="CDD" id="cd10549">
    <property type="entry name" value="MtMvhB_like"/>
    <property type="match status" value="1"/>
</dbReference>
<dbReference type="GO" id="GO:0022900">
    <property type="term" value="P:electron transport chain"/>
    <property type="evidence" value="ECO:0007669"/>
    <property type="project" value="UniProtKB-UniRule"/>
</dbReference>
<organism evidence="14 15">
    <name type="scientific">Emergencia timonensis</name>
    <dbReference type="NCBI Taxonomy" id="1776384"/>
    <lineage>
        <taxon>Bacteria</taxon>
        <taxon>Bacillati</taxon>
        <taxon>Bacillota</taxon>
        <taxon>Clostridia</taxon>
        <taxon>Peptostreptococcales</taxon>
        <taxon>Anaerovoracaceae</taxon>
        <taxon>Emergencia</taxon>
    </lineage>
</organism>
<dbReference type="PROSITE" id="PS51379">
    <property type="entry name" value="4FE4S_FER_2"/>
    <property type="match status" value="3"/>
</dbReference>
<keyword evidence="3 10" id="KW-0479">Metal-binding</keyword>
<feature type="transmembrane region" description="Helical" evidence="11">
    <location>
        <begin position="6"/>
        <end position="28"/>
    </location>
</feature>